<proteinExistence type="inferred from homology"/>
<dbReference type="AlphaFoldDB" id="A0A921AXG8"/>
<dbReference type="RefSeq" id="WP_304123603.1">
    <property type="nucleotide sequence ID" value="NZ_DYZA01000223.1"/>
</dbReference>
<evidence type="ECO:0000256" key="2">
    <source>
        <dbReference type="ARBA" id="ARBA00022448"/>
    </source>
</evidence>
<sequence>MNLRSVLCVVLAVTGMMLAPLSSDAKTVFRLANTGGPNDDYTFGCNQFAKNLEEISKGEFEVRVMSNGVLGNDRVTTEMAQQGSLDFSLIGQSQLNLFIKPLLAMDLPYMVEFSKNEQFLKAFDHYDGVLYKYVDGEAQKVGLKLIMTLDTPFRSYAFTPRSGVENLATARGVKARVTMSPIEKEFVNALAMNPCPVGWTEVYTALQQGTVDGEIINFGTFASFNRAELEDRFLLTRHNMAKIFVVMNKAKYDALTPEQQKMILDAGRKSQMEEWVMSQDFEAKGMEYCKQHNIKLIELTDAEKAEIKKNLQPLYDEYLPQIDPEFIKLIQDVQK</sequence>
<dbReference type="NCBIfam" id="NF037995">
    <property type="entry name" value="TRAP_S1"/>
    <property type="match status" value="1"/>
</dbReference>
<dbReference type="PANTHER" id="PTHR33376">
    <property type="match status" value="1"/>
</dbReference>
<reference evidence="5" key="2">
    <citation type="submission" date="2021-09" db="EMBL/GenBank/DDBJ databases">
        <authorList>
            <person name="Gilroy R."/>
        </authorList>
    </citation>
    <scope>NUCLEOTIDE SEQUENCE</scope>
    <source>
        <strain evidence="5">ChiGjej2B2-19336</strain>
    </source>
</reference>
<evidence type="ECO:0000313" key="6">
    <source>
        <dbReference type="Proteomes" id="UP000698963"/>
    </source>
</evidence>
<dbReference type="Gene3D" id="3.40.190.170">
    <property type="entry name" value="Bacterial extracellular solute-binding protein, family 7"/>
    <property type="match status" value="1"/>
</dbReference>
<accession>A0A921AXG8</accession>
<dbReference type="PANTHER" id="PTHR33376:SF7">
    <property type="entry name" value="C4-DICARBOXYLATE-BINDING PROTEIN DCTB"/>
    <property type="match status" value="1"/>
</dbReference>
<comment type="similarity">
    <text evidence="1">Belongs to the bacterial solute-binding protein 7 family.</text>
</comment>
<name>A0A921AXG8_9BACT</name>
<dbReference type="InterPro" id="IPR038404">
    <property type="entry name" value="TRAP_DctP_sf"/>
</dbReference>
<dbReference type="Pfam" id="PF03480">
    <property type="entry name" value="DctP"/>
    <property type="match status" value="1"/>
</dbReference>
<protein>
    <submittedName>
        <fullName evidence="5">TRAP transporter substrate-binding protein</fullName>
    </submittedName>
</protein>
<evidence type="ECO:0000256" key="4">
    <source>
        <dbReference type="SAM" id="SignalP"/>
    </source>
</evidence>
<dbReference type="CDD" id="cd13603">
    <property type="entry name" value="PBP2_TRAP_Siap_TeaA_like"/>
    <property type="match status" value="1"/>
</dbReference>
<evidence type="ECO:0000256" key="3">
    <source>
        <dbReference type="ARBA" id="ARBA00022729"/>
    </source>
</evidence>
<keyword evidence="2" id="KW-0813">Transport</keyword>
<dbReference type="InterPro" id="IPR018389">
    <property type="entry name" value="DctP_fam"/>
</dbReference>
<feature type="signal peptide" evidence="4">
    <location>
        <begin position="1"/>
        <end position="25"/>
    </location>
</feature>
<organism evidence="5 6">
    <name type="scientific">Mailhella massiliensis</name>
    <dbReference type="NCBI Taxonomy" id="1903261"/>
    <lineage>
        <taxon>Bacteria</taxon>
        <taxon>Pseudomonadati</taxon>
        <taxon>Thermodesulfobacteriota</taxon>
        <taxon>Desulfovibrionia</taxon>
        <taxon>Desulfovibrionales</taxon>
        <taxon>Desulfovibrionaceae</taxon>
        <taxon>Mailhella</taxon>
    </lineage>
</organism>
<comment type="caution">
    <text evidence="5">The sequence shown here is derived from an EMBL/GenBank/DDBJ whole genome shotgun (WGS) entry which is preliminary data.</text>
</comment>
<evidence type="ECO:0000256" key="1">
    <source>
        <dbReference type="ARBA" id="ARBA00009023"/>
    </source>
</evidence>
<feature type="chain" id="PRO_5037596743" evidence="4">
    <location>
        <begin position="26"/>
        <end position="335"/>
    </location>
</feature>
<dbReference type="EMBL" id="DYZA01000223">
    <property type="protein sequence ID" value="HJD98127.1"/>
    <property type="molecule type" value="Genomic_DNA"/>
</dbReference>
<evidence type="ECO:0000313" key="5">
    <source>
        <dbReference type="EMBL" id="HJD98127.1"/>
    </source>
</evidence>
<dbReference type="GO" id="GO:0055085">
    <property type="term" value="P:transmembrane transport"/>
    <property type="evidence" value="ECO:0007669"/>
    <property type="project" value="InterPro"/>
</dbReference>
<reference evidence="5" key="1">
    <citation type="journal article" date="2021" name="PeerJ">
        <title>Extensive microbial diversity within the chicken gut microbiome revealed by metagenomics and culture.</title>
        <authorList>
            <person name="Gilroy R."/>
            <person name="Ravi A."/>
            <person name="Getino M."/>
            <person name="Pursley I."/>
            <person name="Horton D.L."/>
            <person name="Alikhan N.F."/>
            <person name="Baker D."/>
            <person name="Gharbi K."/>
            <person name="Hall N."/>
            <person name="Watson M."/>
            <person name="Adriaenssens E.M."/>
            <person name="Foster-Nyarko E."/>
            <person name="Jarju S."/>
            <person name="Secka A."/>
            <person name="Antonio M."/>
            <person name="Oren A."/>
            <person name="Chaudhuri R.R."/>
            <person name="La Ragione R."/>
            <person name="Hildebrand F."/>
            <person name="Pallen M.J."/>
        </authorList>
    </citation>
    <scope>NUCLEOTIDE SEQUENCE</scope>
    <source>
        <strain evidence="5">ChiGjej2B2-19336</strain>
    </source>
</reference>
<keyword evidence="3 4" id="KW-0732">Signal</keyword>
<dbReference type="Proteomes" id="UP000698963">
    <property type="component" value="Unassembled WGS sequence"/>
</dbReference>
<gene>
    <name evidence="5" type="ORF">K8W16_10845</name>
</gene>